<keyword evidence="4 10" id="KW-0808">Transferase</keyword>
<dbReference type="NCBIfam" id="TIGR00125">
    <property type="entry name" value="cyt_tran_rel"/>
    <property type="match status" value="1"/>
</dbReference>
<dbReference type="InterPro" id="IPR004821">
    <property type="entry name" value="Cyt_trans-like"/>
</dbReference>
<comment type="catalytic activity">
    <reaction evidence="9 10">
        <text>nicotinate beta-D-ribonucleotide + ATP + H(+) = deamido-NAD(+) + diphosphate</text>
        <dbReference type="Rhea" id="RHEA:22860"/>
        <dbReference type="ChEBI" id="CHEBI:15378"/>
        <dbReference type="ChEBI" id="CHEBI:30616"/>
        <dbReference type="ChEBI" id="CHEBI:33019"/>
        <dbReference type="ChEBI" id="CHEBI:57502"/>
        <dbReference type="ChEBI" id="CHEBI:58437"/>
        <dbReference type="EC" id="2.7.7.18"/>
    </reaction>
</comment>
<dbReference type="EC" id="2.7.7.18" evidence="10"/>
<evidence type="ECO:0000256" key="10">
    <source>
        <dbReference type="HAMAP-Rule" id="MF_00244"/>
    </source>
</evidence>
<evidence type="ECO:0000259" key="11">
    <source>
        <dbReference type="Pfam" id="PF01467"/>
    </source>
</evidence>
<proteinExistence type="inferred from homology"/>
<name>A0ABS4JWS0_9FIRM</name>
<gene>
    <name evidence="10" type="primary">nadD</name>
    <name evidence="12" type="ORF">J2Z79_003393</name>
</gene>
<comment type="caution">
    <text evidence="12">The sequence shown here is derived from an EMBL/GenBank/DDBJ whole genome shotgun (WGS) entry which is preliminary data.</text>
</comment>
<comment type="function">
    <text evidence="1 10">Catalyzes the reversible adenylation of nicotinate mononucleotide (NaMN) to nicotinic acid adenine dinucleotide (NaAD).</text>
</comment>
<dbReference type="PANTHER" id="PTHR39321">
    <property type="entry name" value="NICOTINATE-NUCLEOTIDE ADENYLYLTRANSFERASE-RELATED"/>
    <property type="match status" value="1"/>
</dbReference>
<feature type="domain" description="Cytidyltransferase-like" evidence="11">
    <location>
        <begin position="6"/>
        <end position="173"/>
    </location>
</feature>
<evidence type="ECO:0000256" key="3">
    <source>
        <dbReference type="ARBA" id="ARBA00022642"/>
    </source>
</evidence>
<dbReference type="Proteomes" id="UP001519289">
    <property type="component" value="Unassembled WGS sequence"/>
</dbReference>
<comment type="similarity">
    <text evidence="10">Belongs to the NadD family.</text>
</comment>
<dbReference type="Pfam" id="PF01467">
    <property type="entry name" value="CTP_transf_like"/>
    <property type="match status" value="1"/>
</dbReference>
<sequence length="201" mass="22493">MARVAILGGTFDPIHLGHLAAAQGVLHLTGVERVVFMPNRQPPHKEGQAVTPAVHRTAMVRLAIAGNPDFAFSDLELRREGPSYTIETVRALQAERPDWQASFIIGMDSLLEIRTWREYETLLQAVDWLVVTRPGYDTTRGRRLLAELGPRLSARVRLLEIPGVAVSSTHLRQLAARGYPLRYLVPDEVAAYIEAHGLYRR</sequence>
<evidence type="ECO:0000313" key="13">
    <source>
        <dbReference type="Proteomes" id="UP001519289"/>
    </source>
</evidence>
<evidence type="ECO:0000256" key="5">
    <source>
        <dbReference type="ARBA" id="ARBA00022695"/>
    </source>
</evidence>
<keyword evidence="8 10" id="KW-0520">NAD</keyword>
<dbReference type="GO" id="GO:0004515">
    <property type="term" value="F:nicotinate-nucleotide adenylyltransferase activity"/>
    <property type="evidence" value="ECO:0007669"/>
    <property type="project" value="UniProtKB-EC"/>
</dbReference>
<keyword evidence="5 10" id="KW-0548">Nucleotidyltransferase</keyword>
<keyword evidence="7 10" id="KW-0067">ATP-binding</keyword>
<evidence type="ECO:0000256" key="7">
    <source>
        <dbReference type="ARBA" id="ARBA00022840"/>
    </source>
</evidence>
<protein>
    <recommendedName>
        <fullName evidence="10">Probable nicotinate-nucleotide adenylyltransferase</fullName>
        <ecNumber evidence="10">2.7.7.18</ecNumber>
    </recommendedName>
    <alternativeName>
        <fullName evidence="10">Deamido-NAD(+) diphosphorylase</fullName>
    </alternativeName>
    <alternativeName>
        <fullName evidence="10">Deamido-NAD(+) pyrophosphorylase</fullName>
    </alternativeName>
    <alternativeName>
        <fullName evidence="10">Nicotinate mononucleotide adenylyltransferase</fullName>
        <shortName evidence="10">NaMN adenylyltransferase</shortName>
    </alternativeName>
</protein>
<dbReference type="Gene3D" id="3.40.50.620">
    <property type="entry name" value="HUPs"/>
    <property type="match status" value="1"/>
</dbReference>
<evidence type="ECO:0000256" key="8">
    <source>
        <dbReference type="ARBA" id="ARBA00023027"/>
    </source>
</evidence>
<keyword evidence="3 10" id="KW-0662">Pyridine nucleotide biosynthesis</keyword>
<dbReference type="SUPFAM" id="SSF52374">
    <property type="entry name" value="Nucleotidylyl transferase"/>
    <property type="match status" value="1"/>
</dbReference>
<dbReference type="InterPro" id="IPR005248">
    <property type="entry name" value="NadD/NMNAT"/>
</dbReference>
<evidence type="ECO:0000313" key="12">
    <source>
        <dbReference type="EMBL" id="MBP2019946.1"/>
    </source>
</evidence>
<dbReference type="InterPro" id="IPR014729">
    <property type="entry name" value="Rossmann-like_a/b/a_fold"/>
</dbReference>
<keyword evidence="13" id="KW-1185">Reference proteome</keyword>
<keyword evidence="6 10" id="KW-0547">Nucleotide-binding</keyword>
<comment type="pathway">
    <text evidence="2 10">Cofactor biosynthesis; NAD(+) biosynthesis; deamido-NAD(+) from nicotinate D-ribonucleotide: step 1/1.</text>
</comment>
<dbReference type="EMBL" id="JAGGLG010000039">
    <property type="protein sequence ID" value="MBP2019946.1"/>
    <property type="molecule type" value="Genomic_DNA"/>
</dbReference>
<dbReference type="HAMAP" id="MF_00244">
    <property type="entry name" value="NaMN_adenylyltr"/>
    <property type="match status" value="1"/>
</dbReference>
<dbReference type="RefSeq" id="WP_209468047.1">
    <property type="nucleotide sequence ID" value="NZ_JAGGLG010000039.1"/>
</dbReference>
<evidence type="ECO:0000256" key="6">
    <source>
        <dbReference type="ARBA" id="ARBA00022741"/>
    </source>
</evidence>
<evidence type="ECO:0000256" key="2">
    <source>
        <dbReference type="ARBA" id="ARBA00005019"/>
    </source>
</evidence>
<evidence type="ECO:0000256" key="1">
    <source>
        <dbReference type="ARBA" id="ARBA00002324"/>
    </source>
</evidence>
<dbReference type="PANTHER" id="PTHR39321:SF3">
    <property type="entry name" value="PHOSPHOPANTETHEINE ADENYLYLTRANSFERASE"/>
    <property type="match status" value="1"/>
</dbReference>
<evidence type="ECO:0000256" key="9">
    <source>
        <dbReference type="ARBA" id="ARBA00048721"/>
    </source>
</evidence>
<evidence type="ECO:0000256" key="4">
    <source>
        <dbReference type="ARBA" id="ARBA00022679"/>
    </source>
</evidence>
<dbReference type="NCBIfam" id="TIGR00482">
    <property type="entry name" value="nicotinate (nicotinamide) nucleotide adenylyltransferase"/>
    <property type="match status" value="1"/>
</dbReference>
<organism evidence="12 13">
    <name type="scientific">Symbiobacterium terraclitae</name>
    <dbReference type="NCBI Taxonomy" id="557451"/>
    <lineage>
        <taxon>Bacteria</taxon>
        <taxon>Bacillati</taxon>
        <taxon>Bacillota</taxon>
        <taxon>Clostridia</taxon>
        <taxon>Eubacteriales</taxon>
        <taxon>Symbiobacteriaceae</taxon>
        <taxon>Symbiobacterium</taxon>
    </lineage>
</organism>
<dbReference type="NCBIfam" id="NF000840">
    <property type="entry name" value="PRK00071.1-3"/>
    <property type="match status" value="1"/>
</dbReference>
<dbReference type="CDD" id="cd02165">
    <property type="entry name" value="NMNAT"/>
    <property type="match status" value="1"/>
</dbReference>
<reference evidence="12 13" key="1">
    <citation type="submission" date="2021-03" db="EMBL/GenBank/DDBJ databases">
        <title>Genomic Encyclopedia of Type Strains, Phase IV (KMG-IV): sequencing the most valuable type-strain genomes for metagenomic binning, comparative biology and taxonomic classification.</title>
        <authorList>
            <person name="Goeker M."/>
        </authorList>
    </citation>
    <scope>NUCLEOTIDE SEQUENCE [LARGE SCALE GENOMIC DNA]</scope>
    <source>
        <strain evidence="12 13">DSM 27138</strain>
    </source>
</reference>
<accession>A0ABS4JWS0</accession>